<accession>A0A4S5BLW9</accession>
<evidence type="ECO:0000256" key="2">
    <source>
        <dbReference type="ARBA" id="ARBA00022692"/>
    </source>
</evidence>
<feature type="chain" id="PRO_5020413271" description="Cytochrome oxidase subunit II transmembrane region profile domain-containing protein" evidence="5">
    <location>
        <begin position="24"/>
        <end position="147"/>
    </location>
</feature>
<keyword evidence="8" id="KW-1185">Reference proteome</keyword>
<dbReference type="Gene3D" id="1.10.287.90">
    <property type="match status" value="1"/>
</dbReference>
<feature type="signal peptide" evidence="5">
    <location>
        <begin position="1"/>
        <end position="23"/>
    </location>
</feature>
<feature type="transmembrane region" description="Helical" evidence="4">
    <location>
        <begin position="92"/>
        <end position="110"/>
    </location>
</feature>
<comment type="caution">
    <text evidence="7">The sequence shown here is derived from an EMBL/GenBank/DDBJ whole genome shotgun (WGS) entry which is preliminary data.</text>
</comment>
<proteinExistence type="predicted"/>
<dbReference type="GO" id="GO:0016020">
    <property type="term" value="C:membrane"/>
    <property type="evidence" value="ECO:0007669"/>
    <property type="project" value="UniProtKB-SubCell"/>
</dbReference>
<dbReference type="InterPro" id="IPR011759">
    <property type="entry name" value="Cyt_c_oxidase_su2_TM_dom"/>
</dbReference>
<keyword evidence="3 4" id="KW-0472">Membrane</keyword>
<evidence type="ECO:0000256" key="5">
    <source>
        <dbReference type="SAM" id="SignalP"/>
    </source>
</evidence>
<gene>
    <name evidence="7" type="ORF">E8K88_14145</name>
</gene>
<keyword evidence="5" id="KW-0732">Signal</keyword>
<dbReference type="InterPro" id="IPR036257">
    <property type="entry name" value="Cyt_c_oxidase_su2_TM_sf"/>
</dbReference>
<evidence type="ECO:0000256" key="3">
    <source>
        <dbReference type="ARBA" id="ARBA00023136"/>
    </source>
</evidence>
<evidence type="ECO:0000313" key="8">
    <source>
        <dbReference type="Proteomes" id="UP000306236"/>
    </source>
</evidence>
<evidence type="ECO:0000313" key="7">
    <source>
        <dbReference type="EMBL" id="THJ31781.1"/>
    </source>
</evidence>
<reference evidence="7 8" key="1">
    <citation type="submission" date="2019-04" db="EMBL/GenBank/DDBJ databases">
        <title>Lampropedia sp YIM MLB12 draf genome.</title>
        <authorList>
            <person name="Wang Y.-X."/>
        </authorList>
    </citation>
    <scope>NUCLEOTIDE SEQUENCE [LARGE SCALE GENOMIC DNA]</scope>
    <source>
        <strain evidence="7 8">YIM MLB12</strain>
    </source>
</reference>
<dbReference type="OrthoDB" id="9781261at2"/>
<dbReference type="EMBL" id="SSWX01000020">
    <property type="protein sequence ID" value="THJ31781.1"/>
    <property type="molecule type" value="Genomic_DNA"/>
</dbReference>
<organism evidence="7 8">
    <name type="scientific">Lampropedia aestuarii</name>
    <dbReference type="NCBI Taxonomy" id="2562762"/>
    <lineage>
        <taxon>Bacteria</taxon>
        <taxon>Pseudomonadati</taxon>
        <taxon>Pseudomonadota</taxon>
        <taxon>Betaproteobacteria</taxon>
        <taxon>Burkholderiales</taxon>
        <taxon>Comamonadaceae</taxon>
        <taxon>Lampropedia</taxon>
    </lineage>
</organism>
<dbReference type="PROSITE" id="PS50999">
    <property type="entry name" value="COX2_TM"/>
    <property type="match status" value="1"/>
</dbReference>
<dbReference type="Pfam" id="PF02790">
    <property type="entry name" value="COX2_TM"/>
    <property type="match status" value="1"/>
</dbReference>
<evidence type="ECO:0000256" key="4">
    <source>
        <dbReference type="SAM" id="Phobius"/>
    </source>
</evidence>
<protein>
    <recommendedName>
        <fullName evidence="6">Cytochrome oxidase subunit II transmembrane region profile domain-containing protein</fullName>
    </recommendedName>
</protein>
<keyword evidence="2 4" id="KW-0812">Transmembrane</keyword>
<dbReference type="AlphaFoldDB" id="A0A4S5BLW9"/>
<evidence type="ECO:0000256" key="1">
    <source>
        <dbReference type="ARBA" id="ARBA00004141"/>
    </source>
</evidence>
<evidence type="ECO:0000259" key="6">
    <source>
        <dbReference type="PROSITE" id="PS50999"/>
    </source>
</evidence>
<name>A0A4S5BLW9_9BURK</name>
<dbReference type="Proteomes" id="UP000306236">
    <property type="component" value="Unassembled WGS sequence"/>
</dbReference>
<feature type="transmembrane region" description="Helical" evidence="4">
    <location>
        <begin position="47"/>
        <end position="71"/>
    </location>
</feature>
<keyword evidence="4" id="KW-1133">Transmembrane helix</keyword>
<dbReference type="GO" id="GO:0022900">
    <property type="term" value="P:electron transport chain"/>
    <property type="evidence" value="ECO:0007669"/>
    <property type="project" value="InterPro"/>
</dbReference>
<comment type="subcellular location">
    <subcellularLocation>
        <location evidence="1">Membrane</location>
        <topology evidence="1">Multi-pass membrane protein</topology>
    </subcellularLocation>
</comment>
<feature type="domain" description="Cytochrome oxidase subunit II transmembrane region profile" evidence="6">
    <location>
        <begin position="19"/>
        <end position="120"/>
    </location>
</feature>
<sequence length="147" mass="16469">MLRKLAFWVSLSASFMVHTAARAQTQTADACAAAVLATNGPQTQWGWLQWLLMALCLVLFVVAYGLIFWATARHRRRSEQAKWWRDSRLADLLWTLLPLLFVVAMLWPMFKPMLLAEPSAQSSSQALIVHIDDGLPTTAADCAPNSR</sequence>
<dbReference type="SUPFAM" id="SSF81464">
    <property type="entry name" value="Cytochrome c oxidase subunit II-like, transmembrane region"/>
    <property type="match status" value="1"/>
</dbReference>